<evidence type="ECO:0000256" key="1">
    <source>
        <dbReference type="SAM" id="MobiDB-lite"/>
    </source>
</evidence>
<name>A0A9W9WVL6_9EURO</name>
<dbReference type="GeneID" id="81627085"/>
<protein>
    <submittedName>
        <fullName evidence="2">Uncharacterized protein</fullName>
    </submittedName>
</protein>
<gene>
    <name evidence="2" type="ORF">N7539_007235</name>
</gene>
<proteinExistence type="predicted"/>
<reference evidence="2" key="2">
    <citation type="journal article" date="2023" name="IMA Fungus">
        <title>Comparative genomic study of the Penicillium genus elucidates a diverse pangenome and 15 lateral gene transfer events.</title>
        <authorList>
            <person name="Petersen C."/>
            <person name="Sorensen T."/>
            <person name="Nielsen M.R."/>
            <person name="Sondergaard T.E."/>
            <person name="Sorensen J.L."/>
            <person name="Fitzpatrick D.A."/>
            <person name="Frisvad J.C."/>
            <person name="Nielsen K.L."/>
        </authorList>
    </citation>
    <scope>NUCLEOTIDE SEQUENCE</scope>
    <source>
        <strain evidence="2">IBT 30728</strain>
    </source>
</reference>
<sequence length="253" mass="27559">MKQGTSAVGAEIQNSLASSTLVMDVLAQVEKGEGEGEYWDASVSTGVDYCNPYVMPGAPLGDFQWDALDRIVITWPDPVTEVDLRGKHPPQDESAVDPTTRFNTMVKVHADRAGLSKYGPSQSNPGVVCPPCYVSLVTIENGPPSASASGMSPFWEMKMQGHDESQKGSTAGRTQHKTHVYEGSPVSVASRPRTVKHRQWGTPTGSDDAQLRHSVDLVDHLDPVDLDAALPRLQNGLLRHIQENNQGQQKYDR</sequence>
<feature type="region of interest" description="Disordered" evidence="1">
    <location>
        <begin position="160"/>
        <end position="209"/>
    </location>
</feature>
<dbReference type="RefSeq" id="XP_056787635.1">
    <property type="nucleotide sequence ID" value="XM_056936836.1"/>
</dbReference>
<dbReference type="EMBL" id="JAPWDQ010000010">
    <property type="protein sequence ID" value="KAJ5477091.1"/>
    <property type="molecule type" value="Genomic_DNA"/>
</dbReference>
<evidence type="ECO:0000313" key="2">
    <source>
        <dbReference type="EMBL" id="KAJ5477091.1"/>
    </source>
</evidence>
<keyword evidence="3" id="KW-1185">Reference proteome</keyword>
<organism evidence="2 3">
    <name type="scientific">Penicillium diatomitis</name>
    <dbReference type="NCBI Taxonomy" id="2819901"/>
    <lineage>
        <taxon>Eukaryota</taxon>
        <taxon>Fungi</taxon>
        <taxon>Dikarya</taxon>
        <taxon>Ascomycota</taxon>
        <taxon>Pezizomycotina</taxon>
        <taxon>Eurotiomycetes</taxon>
        <taxon>Eurotiomycetidae</taxon>
        <taxon>Eurotiales</taxon>
        <taxon>Aspergillaceae</taxon>
        <taxon>Penicillium</taxon>
    </lineage>
</organism>
<reference evidence="2" key="1">
    <citation type="submission" date="2022-12" db="EMBL/GenBank/DDBJ databases">
        <authorList>
            <person name="Petersen C."/>
        </authorList>
    </citation>
    <scope>NUCLEOTIDE SEQUENCE</scope>
    <source>
        <strain evidence="2">IBT 30728</strain>
    </source>
</reference>
<evidence type="ECO:0000313" key="3">
    <source>
        <dbReference type="Proteomes" id="UP001148312"/>
    </source>
</evidence>
<comment type="caution">
    <text evidence="2">The sequence shown here is derived from an EMBL/GenBank/DDBJ whole genome shotgun (WGS) entry which is preliminary data.</text>
</comment>
<accession>A0A9W9WVL6</accession>
<dbReference type="Proteomes" id="UP001148312">
    <property type="component" value="Unassembled WGS sequence"/>
</dbReference>
<dbReference type="AlphaFoldDB" id="A0A9W9WVL6"/>